<dbReference type="Gene3D" id="3.40.50.300">
    <property type="entry name" value="P-loop containing nucleotide triphosphate hydrolases"/>
    <property type="match status" value="2"/>
</dbReference>
<dbReference type="Pfam" id="PF13175">
    <property type="entry name" value="AAA_15"/>
    <property type="match status" value="1"/>
</dbReference>
<dbReference type="GO" id="GO:0005524">
    <property type="term" value="F:ATP binding"/>
    <property type="evidence" value="ECO:0007669"/>
    <property type="project" value="InterPro"/>
</dbReference>
<dbReference type="InterPro" id="IPR041685">
    <property type="entry name" value="AAA_GajA/Old/RecF-like"/>
</dbReference>
<dbReference type="InterPro" id="IPR003959">
    <property type="entry name" value="ATPase_AAA_core"/>
</dbReference>
<dbReference type="KEGG" id="tsy:THSYN_05380"/>
<feature type="domain" description="AAA+ ATPase" evidence="1">
    <location>
        <begin position="22"/>
        <end position="382"/>
    </location>
</feature>
<dbReference type="SUPFAM" id="SSF52540">
    <property type="entry name" value="P-loop containing nucleoside triphosphate hydrolases"/>
    <property type="match status" value="1"/>
</dbReference>
<dbReference type="CDD" id="cd00267">
    <property type="entry name" value="ABC_ATPase"/>
    <property type="match status" value="1"/>
</dbReference>
<dbReference type="AlphaFoldDB" id="A0A2K8U4F3"/>
<protein>
    <recommendedName>
        <fullName evidence="1">AAA+ ATPase domain-containing protein</fullName>
    </recommendedName>
</protein>
<evidence type="ECO:0000259" key="1">
    <source>
        <dbReference type="SMART" id="SM00382"/>
    </source>
</evidence>
<dbReference type="GO" id="GO:0000731">
    <property type="term" value="P:DNA synthesis involved in DNA repair"/>
    <property type="evidence" value="ECO:0007669"/>
    <property type="project" value="TreeGrafter"/>
</dbReference>
<proteinExistence type="predicted"/>
<dbReference type="PANTHER" id="PTHR32182">
    <property type="entry name" value="DNA REPLICATION AND REPAIR PROTEIN RECF"/>
    <property type="match status" value="1"/>
</dbReference>
<evidence type="ECO:0000313" key="2">
    <source>
        <dbReference type="EMBL" id="AUB80437.1"/>
    </source>
</evidence>
<dbReference type="SMART" id="SM00382">
    <property type="entry name" value="AAA"/>
    <property type="match status" value="1"/>
</dbReference>
<keyword evidence="3" id="KW-1185">Reference proteome</keyword>
<reference evidence="2 3" key="1">
    <citation type="submission" date="2017-03" db="EMBL/GenBank/DDBJ databases">
        <title>Complete genome sequence of Candidatus 'Thiodictyon syntrophicum' sp. nov. strain Cad16T, a photolithoautotroph purple sulfur bacterium isolated from an alpine meromictic lake.</title>
        <authorList>
            <person name="Luedin S.M."/>
            <person name="Pothier J.F."/>
            <person name="Danza F."/>
            <person name="Storelli N."/>
            <person name="Wittwer M."/>
            <person name="Tonolla M."/>
        </authorList>
    </citation>
    <scope>NUCLEOTIDE SEQUENCE [LARGE SCALE GENOMIC DNA]</scope>
    <source>
        <strain evidence="2 3">Cad16T</strain>
    </source>
</reference>
<sequence length="462" mass="51429">MKLTQVEIENFRCFEHLRVSLEDDVTAVIGVNGAGKTALLDAIALSSLPLFQDIARRQPNAATLDFPTFYRHFTGTAIMPADIRLNAPGRADRDGEQVLTLSTEARYQQGSAEPPLVLKWQQEAGVIRSLNASRFSQRWVAPEGLDVANQGLYCPGVSASDTRHIATPALAYYRDTRDAQILKSSGEVNGRSSDPDSARHMALDAAASFSEAQRWFYVRENKELRDPKRSDDFSWQDPVLRAVRDAVGKMLGGIERVYADDDPPRMKAVQKDANGLSMVLDFSQLSAGQRNLMALTIDFARRLALTYSGWDNPLEAPGILLIDEIELNMHPRWQQTVIPHLRKVFPDTQIVVATHSPLVLSTLHARQIRILRGQQIFVPSVETYGTASDRVQRQVMDTDTTPPENAFAQDVAQLYAQIDGDDLGAAEVLLARLEDERGTAEPTLIRARMLVANRRWEGELGL</sequence>
<dbReference type="Pfam" id="PF13304">
    <property type="entry name" value="AAA_21"/>
    <property type="match status" value="1"/>
</dbReference>
<dbReference type="InterPro" id="IPR027417">
    <property type="entry name" value="P-loop_NTPase"/>
</dbReference>
<dbReference type="RefSeq" id="WP_100918237.1">
    <property type="nucleotide sequence ID" value="NZ_CP020370.1"/>
</dbReference>
<evidence type="ECO:0000313" key="3">
    <source>
        <dbReference type="Proteomes" id="UP000232638"/>
    </source>
</evidence>
<dbReference type="OrthoDB" id="9815944at2"/>
<dbReference type="PANTHER" id="PTHR32182:SF23">
    <property type="entry name" value="ATP BINDING PROTEIN"/>
    <property type="match status" value="1"/>
</dbReference>
<name>A0A2K8U4F3_9GAMM</name>
<dbReference type="EMBL" id="CP020370">
    <property type="protein sequence ID" value="AUB80437.1"/>
    <property type="molecule type" value="Genomic_DNA"/>
</dbReference>
<dbReference type="InterPro" id="IPR003593">
    <property type="entry name" value="AAA+_ATPase"/>
</dbReference>
<dbReference type="Proteomes" id="UP000232638">
    <property type="component" value="Chromosome"/>
</dbReference>
<dbReference type="GO" id="GO:0016887">
    <property type="term" value="F:ATP hydrolysis activity"/>
    <property type="evidence" value="ECO:0007669"/>
    <property type="project" value="InterPro"/>
</dbReference>
<dbReference type="GO" id="GO:0006302">
    <property type="term" value="P:double-strand break repair"/>
    <property type="evidence" value="ECO:0007669"/>
    <property type="project" value="TreeGrafter"/>
</dbReference>
<organism evidence="2 3">
    <name type="scientific">Candidatus Thiodictyon syntrophicum</name>
    <dbReference type="NCBI Taxonomy" id="1166950"/>
    <lineage>
        <taxon>Bacteria</taxon>
        <taxon>Pseudomonadati</taxon>
        <taxon>Pseudomonadota</taxon>
        <taxon>Gammaproteobacteria</taxon>
        <taxon>Chromatiales</taxon>
        <taxon>Chromatiaceae</taxon>
        <taxon>Thiodictyon</taxon>
    </lineage>
</organism>
<accession>A0A2K8U4F3</accession>
<gene>
    <name evidence="2" type="ORF">THSYN_05380</name>
</gene>